<gene>
    <name evidence="1" type="ORF">IC235_06350</name>
</gene>
<protein>
    <submittedName>
        <fullName evidence="1">Uncharacterized protein</fullName>
    </submittedName>
</protein>
<sequence>MNCTQIIDGTGPIDAQPAEMVAINLGCELYAYRSKEQLRAHWEKK</sequence>
<organism evidence="1 2">
    <name type="scientific">Hymenobacter montanus</name>
    <dbReference type="NCBI Taxonomy" id="2771359"/>
    <lineage>
        <taxon>Bacteria</taxon>
        <taxon>Pseudomonadati</taxon>
        <taxon>Bacteroidota</taxon>
        <taxon>Cytophagia</taxon>
        <taxon>Cytophagales</taxon>
        <taxon>Hymenobacteraceae</taxon>
        <taxon>Hymenobacter</taxon>
    </lineage>
</organism>
<evidence type="ECO:0000313" key="1">
    <source>
        <dbReference type="EMBL" id="MBD2767510.1"/>
    </source>
</evidence>
<name>A0A927BB56_9BACT</name>
<keyword evidence="2" id="KW-1185">Reference proteome</keyword>
<dbReference type="AlphaFoldDB" id="A0A927BB56"/>
<evidence type="ECO:0000313" key="2">
    <source>
        <dbReference type="Proteomes" id="UP000612233"/>
    </source>
</evidence>
<reference evidence="1" key="1">
    <citation type="submission" date="2020-09" db="EMBL/GenBank/DDBJ databases">
        <authorList>
            <person name="Kim M.K."/>
        </authorList>
    </citation>
    <scope>NUCLEOTIDE SEQUENCE</scope>
    <source>
        <strain evidence="1">BT664</strain>
    </source>
</reference>
<dbReference type="Proteomes" id="UP000612233">
    <property type="component" value="Unassembled WGS sequence"/>
</dbReference>
<proteinExistence type="predicted"/>
<comment type="caution">
    <text evidence="1">The sequence shown here is derived from an EMBL/GenBank/DDBJ whole genome shotgun (WGS) entry which is preliminary data.</text>
</comment>
<accession>A0A927BB56</accession>
<dbReference type="EMBL" id="JACXAD010000005">
    <property type="protein sequence ID" value="MBD2767510.1"/>
    <property type="molecule type" value="Genomic_DNA"/>
</dbReference>